<evidence type="ECO:0000256" key="1">
    <source>
        <dbReference type="SAM" id="SignalP"/>
    </source>
</evidence>
<evidence type="ECO:0000313" key="3">
    <source>
        <dbReference type="Proteomes" id="UP001172101"/>
    </source>
</evidence>
<dbReference type="AlphaFoldDB" id="A0AA40B6M0"/>
<dbReference type="Proteomes" id="UP001172101">
    <property type="component" value="Unassembled WGS sequence"/>
</dbReference>
<dbReference type="EMBL" id="JAUIRO010000002">
    <property type="protein sequence ID" value="KAK0728638.1"/>
    <property type="molecule type" value="Genomic_DNA"/>
</dbReference>
<comment type="caution">
    <text evidence="2">The sequence shown here is derived from an EMBL/GenBank/DDBJ whole genome shotgun (WGS) entry which is preliminary data.</text>
</comment>
<reference evidence="2" key="1">
    <citation type="submission" date="2023-06" db="EMBL/GenBank/DDBJ databases">
        <title>Genome-scale phylogeny and comparative genomics of the fungal order Sordariales.</title>
        <authorList>
            <consortium name="Lawrence Berkeley National Laboratory"/>
            <person name="Hensen N."/>
            <person name="Bonometti L."/>
            <person name="Westerberg I."/>
            <person name="Brannstrom I.O."/>
            <person name="Guillou S."/>
            <person name="Cros-Aarteil S."/>
            <person name="Calhoun S."/>
            <person name="Haridas S."/>
            <person name="Kuo A."/>
            <person name="Mondo S."/>
            <person name="Pangilinan J."/>
            <person name="Riley R."/>
            <person name="LaButti K."/>
            <person name="Andreopoulos B."/>
            <person name="Lipzen A."/>
            <person name="Chen C."/>
            <person name="Yanf M."/>
            <person name="Daum C."/>
            <person name="Ng V."/>
            <person name="Clum A."/>
            <person name="Steindorff A."/>
            <person name="Ohm R."/>
            <person name="Martin F."/>
            <person name="Silar P."/>
            <person name="Natvig D."/>
            <person name="Lalanne C."/>
            <person name="Gautier V."/>
            <person name="Ament-velasquez S.L."/>
            <person name="Kruys A."/>
            <person name="Hutchinson M.I."/>
            <person name="Powell A.J."/>
            <person name="Barry K."/>
            <person name="Miller A.N."/>
            <person name="Grigoriev I.V."/>
            <person name="Debuchy R."/>
            <person name="Gladieux P."/>
            <person name="Thoren M.H."/>
            <person name="Johannesson H."/>
        </authorList>
    </citation>
    <scope>NUCLEOTIDE SEQUENCE</scope>
    <source>
        <strain evidence="2">SMH2392-1A</strain>
    </source>
</reference>
<sequence length="346" mass="35540">MKSWTVCLGVGLLAGVANAGCKIPTTCGSPRCFGALGADPTAGESFCSSWLSLAPVTTTVTELTTAVSTQVTVQTALTTLTTTTGTTTQTGVVGTTIFQKRVASVSTSTMEPADAIISQCSTKEARISSACSCFLSTATASTVTVVETSVSTVLVEATSTAVSTVTSKAVATVSVAAPATTISANPVVNGNFETYSKTGNILPWSNTGTTTGGRLEVINGVNPCTAGAAYCAGGTVVIRVYPPTTGGGYLGIAETFQARPSTAYSLSFMFRCLNFDAYSRIDVWYAGVKVGTVACPQTSSSAFTRATGIPFTTDSIGSGALEIRFYNPSNLAYLYFYADDFQASHA</sequence>
<dbReference type="GeneID" id="85328283"/>
<evidence type="ECO:0000313" key="2">
    <source>
        <dbReference type="EMBL" id="KAK0728638.1"/>
    </source>
</evidence>
<organism evidence="2 3">
    <name type="scientific">Lasiosphaeria miniovina</name>
    <dbReference type="NCBI Taxonomy" id="1954250"/>
    <lineage>
        <taxon>Eukaryota</taxon>
        <taxon>Fungi</taxon>
        <taxon>Dikarya</taxon>
        <taxon>Ascomycota</taxon>
        <taxon>Pezizomycotina</taxon>
        <taxon>Sordariomycetes</taxon>
        <taxon>Sordariomycetidae</taxon>
        <taxon>Sordariales</taxon>
        <taxon>Lasiosphaeriaceae</taxon>
        <taxon>Lasiosphaeria</taxon>
    </lineage>
</organism>
<feature type="chain" id="PRO_5041304530" description="CBM-cenC domain-containing protein" evidence="1">
    <location>
        <begin position="20"/>
        <end position="346"/>
    </location>
</feature>
<keyword evidence="1" id="KW-0732">Signal</keyword>
<keyword evidence="3" id="KW-1185">Reference proteome</keyword>
<feature type="signal peptide" evidence="1">
    <location>
        <begin position="1"/>
        <end position="19"/>
    </location>
</feature>
<evidence type="ECO:0008006" key="4">
    <source>
        <dbReference type="Google" id="ProtNLM"/>
    </source>
</evidence>
<dbReference type="RefSeq" id="XP_060301493.1">
    <property type="nucleotide sequence ID" value="XM_060445013.1"/>
</dbReference>
<name>A0AA40B6M0_9PEZI</name>
<gene>
    <name evidence="2" type="ORF">B0T26DRAFT_748823</name>
</gene>
<accession>A0AA40B6M0</accession>
<proteinExistence type="predicted"/>
<protein>
    <recommendedName>
        <fullName evidence="4">CBM-cenC domain-containing protein</fullName>
    </recommendedName>
</protein>